<dbReference type="EMBL" id="JAMKFB020000003">
    <property type="protein sequence ID" value="KAL0198040.1"/>
    <property type="molecule type" value="Genomic_DNA"/>
</dbReference>
<evidence type="ECO:0000256" key="1">
    <source>
        <dbReference type="SAM" id="MobiDB-lite"/>
    </source>
</evidence>
<feature type="non-terminal residue" evidence="2">
    <location>
        <position position="53"/>
    </location>
</feature>
<dbReference type="AlphaFoldDB" id="A0ABD0RIW5"/>
<keyword evidence="3" id="KW-1185">Reference proteome</keyword>
<evidence type="ECO:0000313" key="2">
    <source>
        <dbReference type="EMBL" id="KAL0198040.1"/>
    </source>
</evidence>
<feature type="compositionally biased region" description="Basic and acidic residues" evidence="1">
    <location>
        <begin position="20"/>
        <end position="38"/>
    </location>
</feature>
<name>A0ABD0RIW5_CIRMR</name>
<proteinExistence type="predicted"/>
<gene>
    <name evidence="2" type="ORF">M9458_006580</name>
</gene>
<dbReference type="PANTHER" id="PTHR13886:SF3">
    <property type="entry name" value="C-JUN-AMINO-TERMINAL KINASE-INTERACTING PROTEIN 3"/>
    <property type="match status" value="1"/>
</dbReference>
<feature type="region of interest" description="Disordered" evidence="1">
    <location>
        <begin position="20"/>
        <end position="53"/>
    </location>
</feature>
<protein>
    <submittedName>
        <fullName evidence="2">Uncharacterized protein</fullName>
    </submittedName>
</protein>
<sequence>LPSNGVASLLSDSALCTRREQRREQYRQVREHMRRKDGPMQTCGWSVPSRLKQ</sequence>
<comment type="caution">
    <text evidence="2">The sequence shown here is derived from an EMBL/GenBank/DDBJ whole genome shotgun (WGS) entry which is preliminary data.</text>
</comment>
<feature type="non-terminal residue" evidence="2">
    <location>
        <position position="1"/>
    </location>
</feature>
<organism evidence="2 3">
    <name type="scientific">Cirrhinus mrigala</name>
    <name type="common">Mrigala</name>
    <dbReference type="NCBI Taxonomy" id="683832"/>
    <lineage>
        <taxon>Eukaryota</taxon>
        <taxon>Metazoa</taxon>
        <taxon>Chordata</taxon>
        <taxon>Craniata</taxon>
        <taxon>Vertebrata</taxon>
        <taxon>Euteleostomi</taxon>
        <taxon>Actinopterygii</taxon>
        <taxon>Neopterygii</taxon>
        <taxon>Teleostei</taxon>
        <taxon>Ostariophysi</taxon>
        <taxon>Cypriniformes</taxon>
        <taxon>Cyprinidae</taxon>
        <taxon>Labeoninae</taxon>
        <taxon>Labeonini</taxon>
        <taxon>Cirrhinus</taxon>
    </lineage>
</organism>
<dbReference type="Proteomes" id="UP001529510">
    <property type="component" value="Unassembled WGS sequence"/>
</dbReference>
<dbReference type="InterPro" id="IPR039911">
    <property type="entry name" value="JIP3/JIP4"/>
</dbReference>
<evidence type="ECO:0000313" key="3">
    <source>
        <dbReference type="Proteomes" id="UP001529510"/>
    </source>
</evidence>
<reference evidence="2 3" key="1">
    <citation type="submission" date="2024-05" db="EMBL/GenBank/DDBJ databases">
        <title>Genome sequencing and assembly of Indian major carp, Cirrhinus mrigala (Hamilton, 1822).</title>
        <authorList>
            <person name="Mohindra V."/>
            <person name="Chowdhury L.M."/>
            <person name="Lal K."/>
            <person name="Jena J.K."/>
        </authorList>
    </citation>
    <scope>NUCLEOTIDE SEQUENCE [LARGE SCALE GENOMIC DNA]</scope>
    <source>
        <strain evidence="2">CM1030</strain>
        <tissue evidence="2">Blood</tissue>
    </source>
</reference>
<dbReference type="PANTHER" id="PTHR13886">
    <property type="entry name" value="JNK/SAPK-ASSOCIATED PROTEIN"/>
    <property type="match status" value="1"/>
</dbReference>
<accession>A0ABD0RIW5</accession>